<dbReference type="Pfam" id="PF19842">
    <property type="entry name" value="YqeC"/>
    <property type="match status" value="1"/>
</dbReference>
<protein>
    <submittedName>
        <fullName evidence="1">Probable selenium-dependent hydroxylase accessory protein YqeC</fullName>
    </submittedName>
</protein>
<dbReference type="eggNOG" id="arCOG06263">
    <property type="taxonomic scope" value="Archaea"/>
</dbReference>
<accession>A0A1I0PKM7</accession>
<dbReference type="NCBIfam" id="TIGR03172">
    <property type="entry name" value="selenium cofactor biosynthesis protein YqeC"/>
    <property type="match status" value="1"/>
</dbReference>
<keyword evidence="2" id="KW-1185">Reference proteome</keyword>
<dbReference type="STRING" id="1202768.SAMN05216285_2659"/>
<evidence type="ECO:0000313" key="1">
    <source>
        <dbReference type="EMBL" id="SEW14781.1"/>
    </source>
</evidence>
<proteinExistence type="predicted"/>
<sequence>MNLVEALDAAGNVTCVVGAGGKKSTLYALADRLERAVVTATVRIPPFEEHVAAVHVTEQPREALRSVREWPIGLVRAQERPDRYRGYETTTVDDLATATERDGVSIVVKADGARTRWFKAPAADEPQLPAAADVVVPIASAKIVGERLDDEHVHRPERVAAITGLDRGDRISATDVATMLTSEQGGFKDAPDGATVIPLLNMADTPDLVETAREIADEIRERRAVPRVVITQLTSDSPVVDVV</sequence>
<dbReference type="EMBL" id="FOIS01000003">
    <property type="protein sequence ID" value="SEW14781.1"/>
    <property type="molecule type" value="Genomic_DNA"/>
</dbReference>
<dbReference type="OrthoDB" id="291404at2157"/>
<name>A0A1I0PKM7_9EURY</name>
<organism evidence="1 2">
    <name type="scientific">Natrinema salifodinae</name>
    <dbReference type="NCBI Taxonomy" id="1202768"/>
    <lineage>
        <taxon>Archaea</taxon>
        <taxon>Methanobacteriati</taxon>
        <taxon>Methanobacteriota</taxon>
        <taxon>Stenosarchaea group</taxon>
        <taxon>Halobacteria</taxon>
        <taxon>Halobacteriales</taxon>
        <taxon>Natrialbaceae</taxon>
        <taxon>Natrinema</taxon>
    </lineage>
</organism>
<dbReference type="Proteomes" id="UP000183275">
    <property type="component" value="Unassembled WGS sequence"/>
</dbReference>
<dbReference type="RefSeq" id="WP_049991801.1">
    <property type="nucleotide sequence ID" value="NZ_FOIS01000003.1"/>
</dbReference>
<evidence type="ECO:0000313" key="2">
    <source>
        <dbReference type="Proteomes" id="UP000183275"/>
    </source>
</evidence>
<dbReference type="AlphaFoldDB" id="A0A1I0PKM7"/>
<reference evidence="2" key="1">
    <citation type="submission" date="2016-10" db="EMBL/GenBank/DDBJ databases">
        <authorList>
            <person name="Varghese N."/>
        </authorList>
    </citation>
    <scope>NUCLEOTIDE SEQUENCE [LARGE SCALE GENOMIC DNA]</scope>
    <source>
        <strain evidence="2">CGMCC 1.12284</strain>
    </source>
</reference>
<gene>
    <name evidence="1" type="ORF">SAMN05216285_2659</name>
</gene>
<dbReference type="InterPro" id="IPR017587">
    <property type="entry name" value="YqeC"/>
</dbReference>